<comment type="caution">
    <text evidence="1">The sequence shown here is derived from an EMBL/GenBank/DDBJ whole genome shotgun (WGS) entry which is preliminary data.</text>
</comment>
<dbReference type="AlphaFoldDB" id="A0A433B980"/>
<dbReference type="EMBL" id="RBNI01015836">
    <property type="protein sequence ID" value="RUP12615.1"/>
    <property type="molecule type" value="Genomic_DNA"/>
</dbReference>
<dbReference type="Proteomes" id="UP000268093">
    <property type="component" value="Unassembled WGS sequence"/>
</dbReference>
<organism evidence="1 2">
    <name type="scientific">Jimgerdemannia flammicorona</name>
    <dbReference type="NCBI Taxonomy" id="994334"/>
    <lineage>
        <taxon>Eukaryota</taxon>
        <taxon>Fungi</taxon>
        <taxon>Fungi incertae sedis</taxon>
        <taxon>Mucoromycota</taxon>
        <taxon>Mucoromycotina</taxon>
        <taxon>Endogonomycetes</taxon>
        <taxon>Endogonales</taxon>
        <taxon>Endogonaceae</taxon>
        <taxon>Jimgerdemannia</taxon>
    </lineage>
</organism>
<keyword evidence="2" id="KW-1185">Reference proteome</keyword>
<sequence length="66" mass="6962">MGPGITPGMGLNREARIIEIVPLGRNTGYTGWSELGGGGRGVPRRETPWTLEGCSTKFSLMGGATR</sequence>
<reference evidence="1 2" key="1">
    <citation type="journal article" date="2018" name="New Phytol.">
        <title>Phylogenomics of Endogonaceae and evolution of mycorrhizas within Mucoromycota.</title>
        <authorList>
            <person name="Chang Y."/>
            <person name="Desiro A."/>
            <person name="Na H."/>
            <person name="Sandor L."/>
            <person name="Lipzen A."/>
            <person name="Clum A."/>
            <person name="Barry K."/>
            <person name="Grigoriev I.V."/>
            <person name="Martin F.M."/>
            <person name="Stajich J.E."/>
            <person name="Smith M.E."/>
            <person name="Bonito G."/>
            <person name="Spatafora J.W."/>
        </authorList>
    </citation>
    <scope>NUCLEOTIDE SEQUENCE [LARGE SCALE GENOMIC DNA]</scope>
    <source>
        <strain evidence="1 2">GMNB39</strain>
    </source>
</reference>
<accession>A0A433B980</accession>
<proteinExistence type="predicted"/>
<evidence type="ECO:0000313" key="1">
    <source>
        <dbReference type="EMBL" id="RUP12615.1"/>
    </source>
</evidence>
<name>A0A433B980_9FUNG</name>
<protein>
    <submittedName>
        <fullName evidence="1">Uncharacterized protein</fullName>
    </submittedName>
</protein>
<gene>
    <name evidence="1" type="ORF">BC936DRAFT_139802</name>
</gene>
<evidence type="ECO:0000313" key="2">
    <source>
        <dbReference type="Proteomes" id="UP000268093"/>
    </source>
</evidence>